<keyword evidence="2" id="KW-1185">Reference proteome</keyword>
<gene>
    <name evidence="1" type="ORF">JZ786_05610</name>
</gene>
<protein>
    <submittedName>
        <fullName evidence="1">Uncharacterized protein</fullName>
    </submittedName>
</protein>
<proteinExistence type="predicted"/>
<organism evidence="1 2">
    <name type="scientific">Alicyclobacillus mengziensis</name>
    <dbReference type="NCBI Taxonomy" id="2931921"/>
    <lineage>
        <taxon>Bacteria</taxon>
        <taxon>Bacillati</taxon>
        <taxon>Bacillota</taxon>
        <taxon>Bacilli</taxon>
        <taxon>Bacillales</taxon>
        <taxon>Alicyclobacillaceae</taxon>
        <taxon>Alicyclobacillus</taxon>
    </lineage>
</organism>
<evidence type="ECO:0000313" key="1">
    <source>
        <dbReference type="EMBL" id="QSO48466.1"/>
    </source>
</evidence>
<dbReference type="EMBL" id="CP071182">
    <property type="protein sequence ID" value="QSO48466.1"/>
    <property type="molecule type" value="Genomic_DNA"/>
</dbReference>
<accession>A0A9X7Z8P8</accession>
<dbReference type="Proteomes" id="UP000663505">
    <property type="component" value="Chromosome"/>
</dbReference>
<evidence type="ECO:0000313" key="2">
    <source>
        <dbReference type="Proteomes" id="UP000663505"/>
    </source>
</evidence>
<dbReference type="KEGG" id="afx:JZ786_05610"/>
<name>A0A9X7Z8P8_9BACL</name>
<dbReference type="Pfam" id="PF26349">
    <property type="entry name" value="YoqH"/>
    <property type="match status" value="1"/>
</dbReference>
<sequence>MKAFAGLVTSLVLGITLISGVPAKADTMPSRKAQTVTTQMPCSIVLNPIIKDPNTRGVALIYRVRHRYSETSSAYQERTSISIHANYLPKPESQGDYDGYEGFAQIPGLISWRFRLLPRQEFSEEPIWAGRFDYISTGLTEDTKVEVRLSNSKTQKLGPAVLQGSLKDCKR</sequence>
<dbReference type="InterPro" id="IPR058968">
    <property type="entry name" value="YoqH-like"/>
</dbReference>
<reference evidence="1 2" key="1">
    <citation type="submission" date="2021-02" db="EMBL/GenBank/DDBJ databases">
        <title>Alicyclobacillus curvatus sp. nov. and Alicyclobacillus mengziensis sp. nov., two acidophilic bacteria isolated from acid mine drainage.</title>
        <authorList>
            <person name="Huang Y."/>
        </authorList>
    </citation>
    <scope>NUCLEOTIDE SEQUENCE [LARGE SCALE GENOMIC DNA]</scope>
    <source>
        <strain evidence="1 2">S30H14</strain>
    </source>
</reference>
<dbReference type="AlphaFoldDB" id="A0A9X7Z8P8"/>